<evidence type="ECO:0000256" key="2">
    <source>
        <dbReference type="ARBA" id="ARBA00022692"/>
    </source>
</evidence>
<dbReference type="InterPro" id="IPR010652">
    <property type="entry name" value="DUF1232"/>
</dbReference>
<dbReference type="Pfam" id="PF06803">
    <property type="entry name" value="DUF1232"/>
    <property type="match status" value="1"/>
</dbReference>
<evidence type="ECO:0000256" key="3">
    <source>
        <dbReference type="ARBA" id="ARBA00022989"/>
    </source>
</evidence>
<dbReference type="Proteomes" id="UP000048984">
    <property type="component" value="Unassembled WGS sequence"/>
</dbReference>
<evidence type="ECO:0000256" key="4">
    <source>
        <dbReference type="ARBA" id="ARBA00023136"/>
    </source>
</evidence>
<keyword evidence="7" id="KW-1185">Reference proteome</keyword>
<name>A0A0P6W8Y5_9HYPH</name>
<dbReference type="STRING" id="665126.ABB55_17220"/>
<dbReference type="AlphaFoldDB" id="A0A0P6W8Y5"/>
<evidence type="ECO:0000313" key="7">
    <source>
        <dbReference type="Proteomes" id="UP000048984"/>
    </source>
</evidence>
<comment type="caution">
    <text evidence="6">The sequence shown here is derived from an EMBL/GenBank/DDBJ whole genome shotgun (WGS) entry which is preliminary data.</text>
</comment>
<dbReference type="RefSeq" id="WP_054359902.1">
    <property type="nucleotide sequence ID" value="NZ_LJYW01000001.1"/>
</dbReference>
<comment type="subcellular location">
    <subcellularLocation>
        <location evidence="1">Endomembrane system</location>
        <topology evidence="1">Multi-pass membrane protein</topology>
    </subcellularLocation>
</comment>
<dbReference type="EMBL" id="LJYW01000001">
    <property type="protein sequence ID" value="KPL53738.1"/>
    <property type="molecule type" value="Genomic_DNA"/>
</dbReference>
<evidence type="ECO:0000313" key="6">
    <source>
        <dbReference type="EMBL" id="KPL53738.1"/>
    </source>
</evidence>
<proteinExistence type="predicted"/>
<protein>
    <recommendedName>
        <fullName evidence="5">DUF1232 domain-containing protein</fullName>
    </recommendedName>
</protein>
<evidence type="ECO:0000259" key="5">
    <source>
        <dbReference type="Pfam" id="PF06803"/>
    </source>
</evidence>
<dbReference type="GO" id="GO:0012505">
    <property type="term" value="C:endomembrane system"/>
    <property type="evidence" value="ECO:0007669"/>
    <property type="project" value="UniProtKB-SubCell"/>
</dbReference>
<gene>
    <name evidence="6" type="ORF">ABB55_17220</name>
</gene>
<evidence type="ECO:0000256" key="1">
    <source>
        <dbReference type="ARBA" id="ARBA00004127"/>
    </source>
</evidence>
<keyword evidence="4" id="KW-0472">Membrane</keyword>
<reference evidence="6 7" key="1">
    <citation type="submission" date="2015-09" db="EMBL/GenBank/DDBJ databases">
        <authorList>
            <person name="Jackson K.R."/>
            <person name="Lunt B.L."/>
            <person name="Fisher J.N.B."/>
            <person name="Gardner A.V."/>
            <person name="Bailey M.E."/>
            <person name="Deus L.M."/>
            <person name="Earl A.S."/>
            <person name="Gibby P.D."/>
            <person name="Hartmann K.A."/>
            <person name="Liu J.E."/>
            <person name="Manci A.M."/>
            <person name="Nielsen D.A."/>
            <person name="Solomon M.B."/>
            <person name="Breakwell D.P."/>
            <person name="Burnett S.H."/>
            <person name="Grose J.H."/>
        </authorList>
    </citation>
    <scope>NUCLEOTIDE SEQUENCE [LARGE SCALE GENOMIC DNA]</scope>
    <source>
        <strain evidence="6 7">16</strain>
    </source>
</reference>
<accession>A0A0P6W8Y5</accession>
<sequence length="124" mass="13644">MDQRIFLDPEIVGPEDEREAKVRAGFWASLRRAARAIPFSTDLVAAYYCALDPTTPRRVRLTLLGALAYFVMPADLLPDFLPLVGFTDDATVLITAIGMVTGHIRDEHRQAAEKALSEGAATQQ</sequence>
<keyword evidence="3" id="KW-1133">Transmembrane helix</keyword>
<organism evidence="6 7">
    <name type="scientific">Prosthecodimorpha hirschii</name>
    <dbReference type="NCBI Taxonomy" id="665126"/>
    <lineage>
        <taxon>Bacteria</taxon>
        <taxon>Pseudomonadati</taxon>
        <taxon>Pseudomonadota</taxon>
        <taxon>Alphaproteobacteria</taxon>
        <taxon>Hyphomicrobiales</taxon>
        <taxon>Ancalomicrobiaceae</taxon>
        <taxon>Prosthecodimorpha</taxon>
    </lineage>
</organism>
<dbReference type="PIRSF" id="PIRSF031804">
    <property type="entry name" value="UCP031804"/>
    <property type="match status" value="1"/>
</dbReference>
<dbReference type="InterPro" id="IPR016983">
    <property type="entry name" value="UCP031804"/>
</dbReference>
<reference evidence="6 7" key="2">
    <citation type="submission" date="2015-10" db="EMBL/GenBank/DDBJ databases">
        <title>Draft Genome Sequence of Prosthecomicrobium hirschii ATCC 27832.</title>
        <authorList>
            <person name="Daniel J."/>
            <person name="Givan S.A."/>
            <person name="Brun Y.V."/>
            <person name="Brown P.J."/>
        </authorList>
    </citation>
    <scope>NUCLEOTIDE SEQUENCE [LARGE SCALE GENOMIC DNA]</scope>
    <source>
        <strain evidence="6 7">16</strain>
    </source>
</reference>
<keyword evidence="2" id="KW-0812">Transmembrane</keyword>
<feature type="domain" description="DUF1232" evidence="5">
    <location>
        <begin position="60"/>
        <end position="93"/>
    </location>
</feature>